<dbReference type="GO" id="GO:0000156">
    <property type="term" value="F:phosphorelay response regulator activity"/>
    <property type="evidence" value="ECO:0007669"/>
    <property type="project" value="TreeGrafter"/>
</dbReference>
<proteinExistence type="predicted"/>
<gene>
    <name evidence="10" type="ORF">JZ786_11055</name>
</gene>
<evidence type="ECO:0000313" key="11">
    <source>
        <dbReference type="Proteomes" id="UP000663505"/>
    </source>
</evidence>
<dbReference type="Gene3D" id="6.10.250.690">
    <property type="match status" value="1"/>
</dbReference>
<feature type="modified residue" description="4-aspartylphosphate" evidence="6">
    <location>
        <position position="57"/>
    </location>
</feature>
<dbReference type="InterPro" id="IPR016032">
    <property type="entry name" value="Sig_transdc_resp-reg_C-effctor"/>
</dbReference>
<evidence type="ECO:0000256" key="3">
    <source>
        <dbReference type="ARBA" id="ARBA00023015"/>
    </source>
</evidence>
<dbReference type="SUPFAM" id="SSF52172">
    <property type="entry name" value="CheY-like"/>
    <property type="match status" value="1"/>
</dbReference>
<keyword evidence="3" id="KW-0805">Transcription regulation</keyword>
<evidence type="ECO:0000256" key="1">
    <source>
        <dbReference type="ARBA" id="ARBA00022553"/>
    </source>
</evidence>
<feature type="DNA-binding region" description="OmpR/PhoB-type" evidence="7">
    <location>
        <begin position="129"/>
        <end position="226"/>
    </location>
</feature>
<dbReference type="EMBL" id="CP071182">
    <property type="protein sequence ID" value="QSO49404.1"/>
    <property type="molecule type" value="Genomic_DNA"/>
</dbReference>
<dbReference type="SMART" id="SM00448">
    <property type="entry name" value="REC"/>
    <property type="match status" value="1"/>
</dbReference>
<evidence type="ECO:0000259" key="9">
    <source>
        <dbReference type="PROSITE" id="PS51755"/>
    </source>
</evidence>
<dbReference type="AlphaFoldDB" id="A0A9X7W2F3"/>
<dbReference type="Pfam" id="PF00486">
    <property type="entry name" value="Trans_reg_C"/>
    <property type="match status" value="1"/>
</dbReference>
<keyword evidence="5" id="KW-0804">Transcription</keyword>
<evidence type="ECO:0000256" key="7">
    <source>
        <dbReference type="PROSITE-ProRule" id="PRU01091"/>
    </source>
</evidence>
<name>A0A9X7W2F3_9BACL</name>
<dbReference type="GO" id="GO:0006355">
    <property type="term" value="P:regulation of DNA-templated transcription"/>
    <property type="evidence" value="ECO:0007669"/>
    <property type="project" value="InterPro"/>
</dbReference>
<dbReference type="KEGG" id="afx:JZ786_11055"/>
<protein>
    <submittedName>
        <fullName evidence="10">Response regulator transcription factor</fullName>
    </submittedName>
</protein>
<dbReference type="SUPFAM" id="SSF46894">
    <property type="entry name" value="C-terminal effector domain of the bipartite response regulators"/>
    <property type="match status" value="1"/>
</dbReference>
<evidence type="ECO:0000313" key="10">
    <source>
        <dbReference type="EMBL" id="QSO49404.1"/>
    </source>
</evidence>
<dbReference type="CDD" id="cd00383">
    <property type="entry name" value="trans_reg_C"/>
    <property type="match status" value="1"/>
</dbReference>
<evidence type="ECO:0000256" key="4">
    <source>
        <dbReference type="ARBA" id="ARBA00023125"/>
    </source>
</evidence>
<dbReference type="InterPro" id="IPR001789">
    <property type="entry name" value="Sig_transdc_resp-reg_receiver"/>
</dbReference>
<dbReference type="CDD" id="cd17574">
    <property type="entry name" value="REC_OmpR"/>
    <property type="match status" value="1"/>
</dbReference>
<keyword evidence="2" id="KW-0902">Two-component regulatory system</keyword>
<keyword evidence="11" id="KW-1185">Reference proteome</keyword>
<dbReference type="InterPro" id="IPR039420">
    <property type="entry name" value="WalR-like"/>
</dbReference>
<dbReference type="PROSITE" id="PS50110">
    <property type="entry name" value="RESPONSE_REGULATORY"/>
    <property type="match status" value="1"/>
</dbReference>
<dbReference type="PROSITE" id="PS51755">
    <property type="entry name" value="OMPR_PHOB"/>
    <property type="match status" value="1"/>
</dbReference>
<dbReference type="GO" id="GO:0000976">
    <property type="term" value="F:transcription cis-regulatory region binding"/>
    <property type="evidence" value="ECO:0007669"/>
    <property type="project" value="TreeGrafter"/>
</dbReference>
<dbReference type="InterPro" id="IPR001867">
    <property type="entry name" value="OmpR/PhoB-type_DNA-bd"/>
</dbReference>
<evidence type="ECO:0000259" key="8">
    <source>
        <dbReference type="PROSITE" id="PS50110"/>
    </source>
</evidence>
<accession>A0A9X7W2F3</accession>
<dbReference type="Gene3D" id="3.40.50.2300">
    <property type="match status" value="1"/>
</dbReference>
<dbReference type="PANTHER" id="PTHR48111:SF28">
    <property type="entry name" value="TRANSCRIPTIONAL REGULATORY PROTEIN TCRX-RELATED"/>
    <property type="match status" value="1"/>
</dbReference>
<dbReference type="Proteomes" id="UP000663505">
    <property type="component" value="Chromosome"/>
</dbReference>
<organism evidence="10 11">
    <name type="scientific">Alicyclobacillus mengziensis</name>
    <dbReference type="NCBI Taxonomy" id="2931921"/>
    <lineage>
        <taxon>Bacteria</taxon>
        <taxon>Bacillati</taxon>
        <taxon>Bacillota</taxon>
        <taxon>Bacilli</taxon>
        <taxon>Bacillales</taxon>
        <taxon>Alicyclobacillaceae</taxon>
        <taxon>Alicyclobacillus</taxon>
    </lineage>
</organism>
<sequence>MYDAREIKILLVDDEASILEFLELGLENEGFQIMKAQDGISAINIAKQFHPHIAILDVMMPGMDGFEVCKMLKKLSDVAVIMLTAKDEVGDRVKGLTIGADDYMAKPFSFEELLARIHARIRNQFPHLLNEVVVGPFQIKDGRKEIRFKGETLTLSTTEYELLKYLVINHGIVLSKAKILDDVWGYDFGGQENIVEVYIRAIREKLGDTEHQLIRTIRGSGYRVDLS</sequence>
<dbReference type="InterPro" id="IPR011006">
    <property type="entry name" value="CheY-like_superfamily"/>
</dbReference>
<evidence type="ECO:0000256" key="6">
    <source>
        <dbReference type="PROSITE-ProRule" id="PRU00169"/>
    </source>
</evidence>
<dbReference type="InterPro" id="IPR036388">
    <property type="entry name" value="WH-like_DNA-bd_sf"/>
</dbReference>
<reference evidence="10 11" key="1">
    <citation type="submission" date="2021-02" db="EMBL/GenBank/DDBJ databases">
        <title>Alicyclobacillus curvatus sp. nov. and Alicyclobacillus mengziensis sp. nov., two acidophilic bacteria isolated from acid mine drainage.</title>
        <authorList>
            <person name="Huang Y."/>
        </authorList>
    </citation>
    <scope>NUCLEOTIDE SEQUENCE [LARGE SCALE GENOMIC DNA]</scope>
    <source>
        <strain evidence="10 11">S30H14</strain>
    </source>
</reference>
<dbReference type="GO" id="GO:0032993">
    <property type="term" value="C:protein-DNA complex"/>
    <property type="evidence" value="ECO:0007669"/>
    <property type="project" value="TreeGrafter"/>
</dbReference>
<dbReference type="Pfam" id="PF00072">
    <property type="entry name" value="Response_reg"/>
    <property type="match status" value="1"/>
</dbReference>
<dbReference type="PANTHER" id="PTHR48111">
    <property type="entry name" value="REGULATOR OF RPOS"/>
    <property type="match status" value="1"/>
</dbReference>
<evidence type="ECO:0000256" key="5">
    <source>
        <dbReference type="ARBA" id="ARBA00023163"/>
    </source>
</evidence>
<feature type="domain" description="OmpR/PhoB-type" evidence="9">
    <location>
        <begin position="129"/>
        <end position="226"/>
    </location>
</feature>
<dbReference type="FunFam" id="3.40.50.2300:FF:000001">
    <property type="entry name" value="DNA-binding response regulator PhoB"/>
    <property type="match status" value="1"/>
</dbReference>
<keyword evidence="1 6" id="KW-0597">Phosphoprotein</keyword>
<evidence type="ECO:0000256" key="2">
    <source>
        <dbReference type="ARBA" id="ARBA00023012"/>
    </source>
</evidence>
<dbReference type="SMART" id="SM00862">
    <property type="entry name" value="Trans_reg_C"/>
    <property type="match status" value="1"/>
</dbReference>
<keyword evidence="4 7" id="KW-0238">DNA-binding</keyword>
<dbReference type="GO" id="GO:0005829">
    <property type="term" value="C:cytosol"/>
    <property type="evidence" value="ECO:0007669"/>
    <property type="project" value="TreeGrafter"/>
</dbReference>
<dbReference type="Gene3D" id="1.10.10.10">
    <property type="entry name" value="Winged helix-like DNA-binding domain superfamily/Winged helix DNA-binding domain"/>
    <property type="match status" value="1"/>
</dbReference>
<feature type="domain" description="Response regulatory" evidence="8">
    <location>
        <begin position="8"/>
        <end position="121"/>
    </location>
</feature>
<dbReference type="RefSeq" id="WP_206658715.1">
    <property type="nucleotide sequence ID" value="NZ_CP071182.1"/>
</dbReference>